<dbReference type="Pfam" id="PF00392">
    <property type="entry name" value="GntR"/>
    <property type="match status" value="1"/>
</dbReference>
<dbReference type="GO" id="GO:0045892">
    <property type="term" value="P:negative regulation of DNA-templated transcription"/>
    <property type="evidence" value="ECO:0007669"/>
    <property type="project" value="TreeGrafter"/>
</dbReference>
<keyword evidence="5" id="KW-1185">Reference proteome</keyword>
<dbReference type="SUPFAM" id="SSF64288">
    <property type="entry name" value="Chorismate lyase-like"/>
    <property type="match status" value="1"/>
</dbReference>
<keyword evidence="3" id="KW-0804">Transcription</keyword>
<name>A0A0L0QJD4_VIRPA</name>
<evidence type="ECO:0000256" key="3">
    <source>
        <dbReference type="ARBA" id="ARBA00023163"/>
    </source>
</evidence>
<dbReference type="Gene3D" id="3.40.1410.10">
    <property type="entry name" value="Chorismate lyase-like"/>
    <property type="match status" value="1"/>
</dbReference>
<proteinExistence type="predicted"/>
<gene>
    <name evidence="4" type="ORF">AFK71_09150</name>
</gene>
<dbReference type="OrthoDB" id="2141316at2"/>
<dbReference type="SMART" id="SM00866">
    <property type="entry name" value="UTRA"/>
    <property type="match status" value="1"/>
</dbReference>
<dbReference type="InterPro" id="IPR036390">
    <property type="entry name" value="WH_DNA-bd_sf"/>
</dbReference>
<dbReference type="Proteomes" id="UP000036780">
    <property type="component" value="Unassembled WGS sequence"/>
</dbReference>
<dbReference type="SUPFAM" id="SSF46785">
    <property type="entry name" value="Winged helix' DNA-binding domain"/>
    <property type="match status" value="1"/>
</dbReference>
<evidence type="ECO:0000313" key="4">
    <source>
        <dbReference type="EMBL" id="KNE18765.1"/>
    </source>
</evidence>
<dbReference type="Gene3D" id="1.10.10.10">
    <property type="entry name" value="Winged helix-like DNA-binding domain superfamily/Winged helix DNA-binding domain"/>
    <property type="match status" value="1"/>
</dbReference>
<reference evidence="5" key="1">
    <citation type="submission" date="2015-07" db="EMBL/GenBank/DDBJ databases">
        <title>Fjat-10053 dsm26.</title>
        <authorList>
            <person name="Liu B."/>
            <person name="Wang J."/>
            <person name="Zhu Y."/>
            <person name="Liu G."/>
            <person name="Chen Q."/>
            <person name="Chen Z."/>
            <person name="Lan J."/>
            <person name="Che J."/>
            <person name="Ge C."/>
            <person name="Shi H."/>
            <person name="Pan Z."/>
            <person name="Liu X."/>
        </authorList>
    </citation>
    <scope>NUCLEOTIDE SEQUENCE [LARGE SCALE GENOMIC DNA]</scope>
    <source>
        <strain evidence="5">DSM 26</strain>
    </source>
</reference>
<dbReference type="AlphaFoldDB" id="A0A0L0QJD4"/>
<dbReference type="Pfam" id="PF07702">
    <property type="entry name" value="UTRA"/>
    <property type="match status" value="1"/>
</dbReference>
<evidence type="ECO:0000256" key="2">
    <source>
        <dbReference type="ARBA" id="ARBA00023125"/>
    </source>
</evidence>
<keyword evidence="1" id="KW-0805">Transcription regulation</keyword>
<accession>A0A0L0QJD4</accession>
<dbReference type="GO" id="GO:0003700">
    <property type="term" value="F:DNA-binding transcription factor activity"/>
    <property type="evidence" value="ECO:0007669"/>
    <property type="project" value="InterPro"/>
</dbReference>
<dbReference type="PATRIC" id="fig|1473.5.peg.291"/>
<dbReference type="PRINTS" id="PR00035">
    <property type="entry name" value="HTHGNTR"/>
</dbReference>
<dbReference type="PROSITE" id="PS50949">
    <property type="entry name" value="HTH_GNTR"/>
    <property type="match status" value="1"/>
</dbReference>
<evidence type="ECO:0000256" key="1">
    <source>
        <dbReference type="ARBA" id="ARBA00023015"/>
    </source>
</evidence>
<dbReference type="GeneID" id="66871718"/>
<dbReference type="FunFam" id="1.10.10.10:FF:000079">
    <property type="entry name" value="GntR family transcriptional regulator"/>
    <property type="match status" value="1"/>
</dbReference>
<dbReference type="GO" id="GO:0003677">
    <property type="term" value="F:DNA binding"/>
    <property type="evidence" value="ECO:0007669"/>
    <property type="project" value="UniProtKB-KW"/>
</dbReference>
<dbReference type="CDD" id="cd07377">
    <property type="entry name" value="WHTH_GntR"/>
    <property type="match status" value="1"/>
</dbReference>
<dbReference type="EMBL" id="LGTO01000007">
    <property type="protein sequence ID" value="KNE18765.1"/>
    <property type="molecule type" value="Genomic_DNA"/>
</dbReference>
<dbReference type="PANTHER" id="PTHR44846">
    <property type="entry name" value="MANNOSYL-D-GLYCERATE TRANSPORT/METABOLISM SYSTEM REPRESSOR MNGR-RELATED"/>
    <property type="match status" value="1"/>
</dbReference>
<dbReference type="SMART" id="SM00345">
    <property type="entry name" value="HTH_GNTR"/>
    <property type="match status" value="1"/>
</dbReference>
<protein>
    <submittedName>
        <fullName evidence="4">Transcriptional regulator</fullName>
    </submittedName>
</protein>
<sequence>MWNNSLPLYRQIANKIKEDIIGSKLAKGDAIPAEAKLAKTYEVSRVTVRQAIKLLVEEGLLYSIQGSGTYVAHNKVEHNILHLQGFTEEMQKLQNNPKNEVLEFKLTDPTDEVQEILNISNNEKVYYMKRLRYADHEPFLLEESFLPVDLFPDFSIEVIKKSKYNYIENKGYTIDKRYGELIPILPNEELKKILQLQDNQPLLFLKAFTVFEDGKPFEYSKVYYHPKKYSFKFISEKNH</sequence>
<dbReference type="RefSeq" id="WP_050351247.1">
    <property type="nucleotide sequence ID" value="NZ_BOSN01000002.1"/>
</dbReference>
<comment type="caution">
    <text evidence="4">The sequence shown here is derived from an EMBL/GenBank/DDBJ whole genome shotgun (WGS) entry which is preliminary data.</text>
</comment>
<dbReference type="InterPro" id="IPR000524">
    <property type="entry name" value="Tscrpt_reg_HTH_GntR"/>
</dbReference>
<dbReference type="InterPro" id="IPR028978">
    <property type="entry name" value="Chorismate_lyase_/UTRA_dom_sf"/>
</dbReference>
<dbReference type="PANTHER" id="PTHR44846:SF1">
    <property type="entry name" value="MANNOSYL-D-GLYCERATE TRANSPORT_METABOLISM SYSTEM REPRESSOR MNGR-RELATED"/>
    <property type="match status" value="1"/>
</dbReference>
<evidence type="ECO:0000313" key="5">
    <source>
        <dbReference type="Proteomes" id="UP000036780"/>
    </source>
</evidence>
<organism evidence="4 5">
    <name type="scientific">Virgibacillus pantothenticus</name>
    <dbReference type="NCBI Taxonomy" id="1473"/>
    <lineage>
        <taxon>Bacteria</taxon>
        <taxon>Bacillati</taxon>
        <taxon>Bacillota</taxon>
        <taxon>Bacilli</taxon>
        <taxon>Bacillales</taxon>
        <taxon>Bacillaceae</taxon>
        <taxon>Virgibacillus</taxon>
    </lineage>
</organism>
<dbReference type="InterPro" id="IPR011663">
    <property type="entry name" value="UTRA"/>
</dbReference>
<dbReference type="InterPro" id="IPR036388">
    <property type="entry name" value="WH-like_DNA-bd_sf"/>
</dbReference>
<keyword evidence="2" id="KW-0238">DNA-binding</keyword>
<dbReference type="InterPro" id="IPR050679">
    <property type="entry name" value="Bact_HTH_transcr_reg"/>
</dbReference>